<reference evidence="1" key="1">
    <citation type="submission" date="2021-02" db="EMBL/GenBank/DDBJ databases">
        <authorList>
            <person name="Nowell W R."/>
        </authorList>
    </citation>
    <scope>NUCLEOTIDE SEQUENCE</scope>
</reference>
<comment type="caution">
    <text evidence="1">The sequence shown here is derived from an EMBL/GenBank/DDBJ whole genome shotgun (WGS) entry which is preliminary data.</text>
</comment>
<feature type="non-terminal residue" evidence="1">
    <location>
        <position position="125"/>
    </location>
</feature>
<dbReference type="EMBL" id="CAJOBD010038204">
    <property type="protein sequence ID" value="CAF4309646.1"/>
    <property type="molecule type" value="Genomic_DNA"/>
</dbReference>
<accession>A0A820IM93</accession>
<dbReference type="Proteomes" id="UP000663836">
    <property type="component" value="Unassembled WGS sequence"/>
</dbReference>
<evidence type="ECO:0000313" key="1">
    <source>
        <dbReference type="EMBL" id="CAF4309646.1"/>
    </source>
</evidence>
<dbReference type="AlphaFoldDB" id="A0A820IM93"/>
<name>A0A820IM93_9BILA</name>
<evidence type="ECO:0000313" key="2">
    <source>
        <dbReference type="Proteomes" id="UP000663836"/>
    </source>
</evidence>
<protein>
    <submittedName>
        <fullName evidence="1">Uncharacterized protein</fullName>
    </submittedName>
</protein>
<gene>
    <name evidence="1" type="ORF">JBS370_LOCUS40668</name>
</gene>
<sequence length="125" mass="13879">MRSATLLMASNDADMLTHDAFSDVSSEDSNVVLDGNFRQTMSGVSEAYTSAESWQSRREILSIVAPKISLKLMQLFIPGLTGYRFSAARLHAAKYGAGSKFETTTKVVQWFDNHQIAHFVDFIVP</sequence>
<organism evidence="1 2">
    <name type="scientific">Rotaria sordida</name>
    <dbReference type="NCBI Taxonomy" id="392033"/>
    <lineage>
        <taxon>Eukaryota</taxon>
        <taxon>Metazoa</taxon>
        <taxon>Spiralia</taxon>
        <taxon>Gnathifera</taxon>
        <taxon>Rotifera</taxon>
        <taxon>Eurotatoria</taxon>
        <taxon>Bdelloidea</taxon>
        <taxon>Philodinida</taxon>
        <taxon>Philodinidae</taxon>
        <taxon>Rotaria</taxon>
    </lineage>
</organism>
<proteinExistence type="predicted"/>